<dbReference type="InterPro" id="IPR019734">
    <property type="entry name" value="TPR_rpt"/>
</dbReference>
<name>A0A5J5IM29_9BACT</name>
<dbReference type="EMBL" id="VYQF01000001">
    <property type="protein sequence ID" value="KAA9042206.1"/>
    <property type="molecule type" value="Genomic_DNA"/>
</dbReference>
<protein>
    <submittedName>
        <fullName evidence="2">Tetratricopeptide repeat protein</fullName>
    </submittedName>
</protein>
<evidence type="ECO:0000313" key="2">
    <source>
        <dbReference type="EMBL" id="KAA9042206.1"/>
    </source>
</evidence>
<proteinExistence type="predicted"/>
<gene>
    <name evidence="2" type="ORF">FW778_09385</name>
</gene>
<dbReference type="RefSeq" id="WP_150414335.1">
    <property type="nucleotide sequence ID" value="NZ_VYQF01000001.1"/>
</dbReference>
<dbReference type="InterPro" id="IPR011990">
    <property type="entry name" value="TPR-like_helical_dom_sf"/>
</dbReference>
<comment type="caution">
    <text evidence="2">The sequence shown here is derived from an EMBL/GenBank/DDBJ whole genome shotgun (WGS) entry which is preliminary data.</text>
</comment>
<evidence type="ECO:0000313" key="3">
    <source>
        <dbReference type="Proteomes" id="UP000326903"/>
    </source>
</evidence>
<dbReference type="SMART" id="SM00028">
    <property type="entry name" value="TPR"/>
    <property type="match status" value="3"/>
</dbReference>
<dbReference type="Pfam" id="PF14559">
    <property type="entry name" value="TPR_19"/>
    <property type="match status" value="1"/>
</dbReference>
<feature type="signal peptide" evidence="1">
    <location>
        <begin position="1"/>
        <end position="19"/>
    </location>
</feature>
<sequence length="334" mass="38738">MKKILLFSSFLFLCVFVFAQSDDIEKLHENAKAFMRQGDYANASLILTRALAQAPNNIEIAKDLAFDYYLQKENKKALATITPLLEKDNADDQTYQIGGTIYRALGQDKDAEKLYKAGIKNYPHSGQLYNDYGEMLWSKQDYNAIKLWEKGIQQDPSYGSNYYNASKYYFLSPDKIWSIIYGEIFINIESFTARTAEIKNILLSGYKKLFADPDLLLNIKDKNKFEIAFLTTMNKQNSVVINGLNAETLTMVRTRFILDWNQSYAKKFPFTLFDKHEQLLEEGLFPAYNQWIFGAAQNLSSYQTWISTHAEEYAAFNKFQQGRIFKIPEGQYYH</sequence>
<evidence type="ECO:0000256" key="1">
    <source>
        <dbReference type="SAM" id="SignalP"/>
    </source>
</evidence>
<reference evidence="2 3" key="1">
    <citation type="submission" date="2019-09" db="EMBL/GenBank/DDBJ databases">
        <title>Draft genome sequence of Ginsengibacter sp. BR5-29.</title>
        <authorList>
            <person name="Im W.-T."/>
        </authorList>
    </citation>
    <scope>NUCLEOTIDE SEQUENCE [LARGE SCALE GENOMIC DNA]</scope>
    <source>
        <strain evidence="2 3">BR5-29</strain>
    </source>
</reference>
<dbReference type="Gene3D" id="1.25.40.10">
    <property type="entry name" value="Tetratricopeptide repeat domain"/>
    <property type="match status" value="1"/>
</dbReference>
<accession>A0A5J5IM29</accession>
<keyword evidence="3" id="KW-1185">Reference proteome</keyword>
<dbReference type="AlphaFoldDB" id="A0A5J5IM29"/>
<feature type="chain" id="PRO_5023919358" evidence="1">
    <location>
        <begin position="20"/>
        <end position="334"/>
    </location>
</feature>
<keyword evidence="1" id="KW-0732">Signal</keyword>
<dbReference type="Proteomes" id="UP000326903">
    <property type="component" value="Unassembled WGS sequence"/>
</dbReference>
<organism evidence="2 3">
    <name type="scientific">Ginsengibacter hankyongi</name>
    <dbReference type="NCBI Taxonomy" id="2607284"/>
    <lineage>
        <taxon>Bacteria</taxon>
        <taxon>Pseudomonadati</taxon>
        <taxon>Bacteroidota</taxon>
        <taxon>Chitinophagia</taxon>
        <taxon>Chitinophagales</taxon>
        <taxon>Chitinophagaceae</taxon>
        <taxon>Ginsengibacter</taxon>
    </lineage>
</organism>
<dbReference type="SUPFAM" id="SSF48452">
    <property type="entry name" value="TPR-like"/>
    <property type="match status" value="1"/>
</dbReference>